<gene>
    <name evidence="2" type="ORF">EV690_2756</name>
</gene>
<comment type="caution">
    <text evidence="2">The sequence shown here is derived from an EMBL/GenBank/DDBJ whole genome shotgun (WGS) entry which is preliminary data.</text>
</comment>
<evidence type="ECO:0000313" key="2">
    <source>
        <dbReference type="EMBL" id="TCK47063.1"/>
    </source>
</evidence>
<dbReference type="EMBL" id="SMGD01000015">
    <property type="protein sequence ID" value="TCK47063.1"/>
    <property type="molecule type" value="Genomic_DNA"/>
</dbReference>
<dbReference type="Proteomes" id="UP000295565">
    <property type="component" value="Unassembled WGS sequence"/>
</dbReference>
<evidence type="ECO:0000313" key="3">
    <source>
        <dbReference type="Proteomes" id="UP000295565"/>
    </source>
</evidence>
<reference evidence="2 3" key="1">
    <citation type="submission" date="2019-03" db="EMBL/GenBank/DDBJ databases">
        <title>Genomic Encyclopedia of Type Strains, Phase IV (KMG-IV): sequencing the most valuable type-strain genomes for metagenomic binning, comparative biology and taxonomic classification.</title>
        <authorList>
            <person name="Goeker M."/>
        </authorList>
    </citation>
    <scope>NUCLEOTIDE SEQUENCE [LARGE SCALE GENOMIC DNA]</scope>
    <source>
        <strain evidence="2 3">DSM 18577</strain>
    </source>
</reference>
<keyword evidence="3" id="KW-1185">Reference proteome</keyword>
<name>A0A4R1J8X3_9GAMM</name>
<accession>A0A4R1J8X3</accession>
<feature type="region of interest" description="Disordered" evidence="1">
    <location>
        <begin position="23"/>
        <end position="57"/>
    </location>
</feature>
<protein>
    <submittedName>
        <fullName evidence="2">Uncharacterized protein</fullName>
    </submittedName>
</protein>
<evidence type="ECO:0000256" key="1">
    <source>
        <dbReference type="SAM" id="MobiDB-lite"/>
    </source>
</evidence>
<sequence length="57" mass="6348">MMAIAQDYKWCNTDNDCPCQTHGYSSDLGQSRPTQSGMQGKIKRGKEYTSPPVLIIP</sequence>
<proteinExistence type="predicted"/>
<feature type="compositionally biased region" description="Polar residues" evidence="1">
    <location>
        <begin position="23"/>
        <end position="38"/>
    </location>
</feature>
<dbReference type="AlphaFoldDB" id="A0A4R1J8X3"/>
<organism evidence="2 3">
    <name type="scientific">Celerinatantimonas diazotrophica</name>
    <dbReference type="NCBI Taxonomy" id="412034"/>
    <lineage>
        <taxon>Bacteria</taxon>
        <taxon>Pseudomonadati</taxon>
        <taxon>Pseudomonadota</taxon>
        <taxon>Gammaproteobacteria</taxon>
        <taxon>Celerinatantimonadaceae</taxon>
        <taxon>Celerinatantimonas</taxon>
    </lineage>
</organism>